<dbReference type="RefSeq" id="WP_061968198.1">
    <property type="nucleotide sequence ID" value="NZ_FMAV01000001.1"/>
</dbReference>
<dbReference type="NCBIfam" id="NF005530">
    <property type="entry name" value="PRK07189.1"/>
    <property type="match status" value="1"/>
</dbReference>
<feature type="region of interest" description="Disordered" evidence="1">
    <location>
        <begin position="275"/>
        <end position="297"/>
    </location>
</feature>
<keyword evidence="4" id="KW-1185">Reference proteome</keyword>
<evidence type="ECO:0000259" key="2">
    <source>
        <dbReference type="PROSITE" id="PS50980"/>
    </source>
</evidence>
<dbReference type="Proteomes" id="UP000054099">
    <property type="component" value="Unassembled WGS sequence"/>
</dbReference>
<dbReference type="Gene3D" id="3.90.226.10">
    <property type="entry name" value="2-enoyl-CoA Hydratase, Chain A, domain 1"/>
    <property type="match status" value="2"/>
</dbReference>
<evidence type="ECO:0000256" key="1">
    <source>
        <dbReference type="SAM" id="MobiDB-lite"/>
    </source>
</evidence>
<dbReference type="OrthoDB" id="5502755at2"/>
<dbReference type="AlphaFoldDB" id="A0A0V8JBF5"/>
<dbReference type="GO" id="GO:0009317">
    <property type="term" value="C:acetyl-CoA carboxylase complex"/>
    <property type="evidence" value="ECO:0007669"/>
    <property type="project" value="TreeGrafter"/>
</dbReference>
<organism evidence="3 4">
    <name type="scientific">Fictibacillus enclensis</name>
    <dbReference type="NCBI Taxonomy" id="1017270"/>
    <lineage>
        <taxon>Bacteria</taxon>
        <taxon>Bacillati</taxon>
        <taxon>Bacillota</taxon>
        <taxon>Bacilli</taxon>
        <taxon>Bacillales</taxon>
        <taxon>Fictibacillaceae</taxon>
        <taxon>Fictibacillus</taxon>
    </lineage>
</organism>
<accession>A0A0V8JBF5</accession>
<reference evidence="3 4" key="1">
    <citation type="journal article" date="2014" name="Antonie Van Leeuwenhoek">
        <title>Fictibacillus enclensis sp. nov., isolated from marine sediment.</title>
        <authorList>
            <person name="Dastager S.G."/>
            <person name="Mawlankar R."/>
            <person name="Srinivasan K."/>
            <person name="Tang S.K."/>
            <person name="Lee J.C."/>
            <person name="Ramana V.V."/>
            <person name="Shouche Y.S."/>
        </authorList>
    </citation>
    <scope>NUCLEOTIDE SEQUENCE [LARGE SCALE GENOMIC DNA]</scope>
    <source>
        <strain evidence="3 4">NIO-1003</strain>
    </source>
</reference>
<dbReference type="NCBIfam" id="TIGR03134">
    <property type="entry name" value="malonate_gamma"/>
    <property type="match status" value="1"/>
</dbReference>
<dbReference type="SUPFAM" id="SSF52096">
    <property type="entry name" value="ClpP/crotonase"/>
    <property type="match status" value="2"/>
</dbReference>
<dbReference type="EMBL" id="LNQN01000001">
    <property type="protein sequence ID" value="KSU84518.1"/>
    <property type="molecule type" value="Genomic_DNA"/>
</dbReference>
<dbReference type="InterPro" id="IPR009648">
    <property type="entry name" value="Malonate_gamma"/>
</dbReference>
<dbReference type="PROSITE" id="PS50980">
    <property type="entry name" value="COA_CT_NTER"/>
    <property type="match status" value="1"/>
</dbReference>
<dbReference type="InterPro" id="IPR029045">
    <property type="entry name" value="ClpP/crotonase-like_dom_sf"/>
</dbReference>
<dbReference type="GO" id="GO:0004658">
    <property type="term" value="F:propionyl-CoA carboxylase activity"/>
    <property type="evidence" value="ECO:0007669"/>
    <property type="project" value="TreeGrafter"/>
</dbReference>
<protein>
    <submittedName>
        <fullName evidence="3">Malonate decarboxylase subunit beta</fullName>
    </submittedName>
</protein>
<name>A0A0V8JBF5_9BACL</name>
<feature type="domain" description="CoA carboxyltransferase N-terminal" evidence="2">
    <location>
        <begin position="1"/>
        <end position="189"/>
    </location>
</feature>
<dbReference type="PANTHER" id="PTHR43842">
    <property type="entry name" value="PROPIONYL-COA CARBOXYLASE BETA CHAIN"/>
    <property type="match status" value="1"/>
</dbReference>
<dbReference type="Pfam" id="PF06833">
    <property type="entry name" value="MdcE"/>
    <property type="match status" value="1"/>
</dbReference>
<dbReference type="PANTHER" id="PTHR43842:SF2">
    <property type="entry name" value="PROPIONYL-COA CARBOXYLASE BETA CHAIN, MITOCHONDRIAL"/>
    <property type="match status" value="1"/>
</dbReference>
<dbReference type="NCBIfam" id="TIGR03133">
    <property type="entry name" value="malonate_beta"/>
    <property type="match status" value="1"/>
</dbReference>
<evidence type="ECO:0000313" key="4">
    <source>
        <dbReference type="Proteomes" id="UP000054099"/>
    </source>
</evidence>
<gene>
    <name evidence="3" type="ORF">AS030_02930</name>
</gene>
<proteinExistence type="predicted"/>
<dbReference type="GO" id="GO:0005975">
    <property type="term" value="P:carbohydrate metabolic process"/>
    <property type="evidence" value="ECO:0007669"/>
    <property type="project" value="InterPro"/>
</dbReference>
<sequence>MNQLKLSLAELNARERVQALLDEGTLHELLDPFQRMKSPHLEPQGIIPQNDDGVVIAQGEIDGKRTLVISIEGAFQGGGIGEVSGSKIAGALELAIKDNQEGHTIYPIILFDTGGVRLQEANYGLMSIAEIGSAIVELRDSVPVIGVIPGKVGCFGGMSITAGLCSKLIMTREGRLGLNGPEVIEQEAGLEEFDSTDRPLIWGTIGGEQRVATGFADMLADDDVEIIKEGIVSFMQPTEDEPRSAQVEKYLSLIKSVDPTAEWSPASAREIINQQGSGSPAFEPAPSTSKEEKQSRGRTWFQALTGDPHSLSEDVRSVLCADAKLGDETARFLSIVPDVHHGFPRVRHGEVGLLEGWSIARYVRESMEADQGGTPRPIVAIIDVPSQAYGHKEELFAIHQACAAAVNAYASARLNGHPVIALIVGNAISGAFLSHGFQANRILALDDVGVNVHAMSKQSAARVTRRTIEELEEATNKVPAMAYDINSFNSLGVLSSLISGIDADSPSQEEVEAVRKKLVETVENIREGGPDLKNRLTSENAVNGGRKASIKVRKKLAEQWK</sequence>
<dbReference type="InterPro" id="IPR011762">
    <property type="entry name" value="COA_CT_N"/>
</dbReference>
<dbReference type="InterPro" id="IPR051047">
    <property type="entry name" value="AccD/PCCB"/>
</dbReference>
<comment type="caution">
    <text evidence="3">The sequence shown here is derived from an EMBL/GenBank/DDBJ whole genome shotgun (WGS) entry which is preliminary data.</text>
</comment>
<evidence type="ECO:0000313" key="3">
    <source>
        <dbReference type="EMBL" id="KSU84518.1"/>
    </source>
</evidence>
<dbReference type="InterPro" id="IPR017556">
    <property type="entry name" value="Malonate_beta"/>
</dbReference>
<dbReference type="GO" id="GO:0016831">
    <property type="term" value="F:carboxy-lyase activity"/>
    <property type="evidence" value="ECO:0007669"/>
    <property type="project" value="InterPro"/>
</dbReference>